<evidence type="ECO:0000256" key="7">
    <source>
        <dbReference type="HAMAP-Rule" id="MF_02065"/>
    </source>
</evidence>
<dbReference type="RefSeq" id="WP_121937936.1">
    <property type="nucleotide sequence ID" value="NZ_REFR01000010.1"/>
</dbReference>
<dbReference type="Gene3D" id="3.30.1490.480">
    <property type="entry name" value="Endolytic murein transglycosylase"/>
    <property type="match status" value="1"/>
</dbReference>
<keyword evidence="3 7" id="KW-1133">Transmembrane helix</keyword>
<comment type="similarity">
    <text evidence="7">Belongs to the transglycosylase MltG family.</text>
</comment>
<evidence type="ECO:0000256" key="3">
    <source>
        <dbReference type="ARBA" id="ARBA00022989"/>
    </source>
</evidence>
<evidence type="ECO:0000256" key="2">
    <source>
        <dbReference type="ARBA" id="ARBA00022692"/>
    </source>
</evidence>
<keyword evidence="7" id="KW-0997">Cell inner membrane</keyword>
<keyword evidence="4 7" id="KW-0472">Membrane</keyword>
<dbReference type="GO" id="GO:0071555">
    <property type="term" value="P:cell wall organization"/>
    <property type="evidence" value="ECO:0007669"/>
    <property type="project" value="UniProtKB-KW"/>
</dbReference>
<feature type="transmembrane region" description="Helical" evidence="7">
    <location>
        <begin position="20"/>
        <end position="42"/>
    </location>
</feature>
<evidence type="ECO:0000256" key="5">
    <source>
        <dbReference type="ARBA" id="ARBA00023239"/>
    </source>
</evidence>
<keyword evidence="6 7" id="KW-0961">Cell wall biogenesis/degradation</keyword>
<feature type="site" description="Important for catalytic activity" evidence="7">
    <location>
        <position position="218"/>
    </location>
</feature>
<dbReference type="GO" id="GO:0008932">
    <property type="term" value="F:lytic endotransglycosylase activity"/>
    <property type="evidence" value="ECO:0007669"/>
    <property type="project" value="UniProtKB-UniRule"/>
</dbReference>
<dbReference type="Pfam" id="PF02618">
    <property type="entry name" value="YceG"/>
    <property type="match status" value="1"/>
</dbReference>
<dbReference type="AlphaFoldDB" id="A0A3M0CGT2"/>
<evidence type="ECO:0000256" key="4">
    <source>
        <dbReference type="ARBA" id="ARBA00023136"/>
    </source>
</evidence>
<reference evidence="8 9" key="1">
    <citation type="submission" date="2018-10" db="EMBL/GenBank/DDBJ databases">
        <title>Genomic Encyclopedia of Archaeal and Bacterial Type Strains, Phase II (KMG-II): from individual species to whole genera.</title>
        <authorList>
            <person name="Goeker M."/>
        </authorList>
    </citation>
    <scope>NUCLEOTIDE SEQUENCE [LARGE SCALE GENOMIC DNA]</scope>
    <source>
        <strain evidence="8 9">DSM 25217</strain>
    </source>
</reference>
<comment type="subcellular location">
    <subcellularLocation>
        <location evidence="7">Cell inner membrane</location>
        <topology evidence="7">Single-pass membrane protein</topology>
    </subcellularLocation>
</comment>
<protein>
    <recommendedName>
        <fullName evidence="7">Endolytic murein transglycosylase</fullName>
        <ecNumber evidence="7">4.2.2.29</ecNumber>
    </recommendedName>
    <alternativeName>
        <fullName evidence="7">Peptidoglycan lytic transglycosylase</fullName>
    </alternativeName>
    <alternativeName>
        <fullName evidence="7">Peptidoglycan polymerization terminase</fullName>
    </alternativeName>
</protein>
<dbReference type="EC" id="4.2.2.29" evidence="7"/>
<dbReference type="Gene3D" id="3.30.160.60">
    <property type="entry name" value="Classic Zinc Finger"/>
    <property type="match status" value="1"/>
</dbReference>
<dbReference type="HAMAP" id="MF_02065">
    <property type="entry name" value="MltG"/>
    <property type="match status" value="1"/>
</dbReference>
<evidence type="ECO:0000256" key="1">
    <source>
        <dbReference type="ARBA" id="ARBA00022475"/>
    </source>
</evidence>
<dbReference type="PANTHER" id="PTHR30518">
    <property type="entry name" value="ENDOLYTIC MUREIN TRANSGLYCOSYLASE"/>
    <property type="match status" value="1"/>
</dbReference>
<dbReference type="FunCoup" id="A0A3M0CGT2">
    <property type="interactions" value="291"/>
</dbReference>
<sequence>MTASPPPRALKTVSLLRHMMASVTVLAGSFLCIVCVAAALFTQWSAQGFSGRAGSLIYLPPGGGTHDVAREAVRAGLARRSWHVRLTVRLKGWDRALQAGEYELVSGQSLAGLLTDMVDGRRFKRRLAVPEGLTSAVVMDLIRNSEGVVAPYGDLPAEGSLLPDTYFYERGDTGAALLDRMRGALTDTLQRLWTQRHYDLPIATPREAVILASIVERETGVAHERPLVAAVFVNRLRAGMRLQSDPTVIYGLDRTGDIGRPLSRRDLAGETPYNTYRIRGLPPTPIANPGRAALAAVLDPAPVDYLYFVADGTGGHAFARTLEDHNRNVARWRQVERNQR</sequence>
<dbReference type="PANTHER" id="PTHR30518:SF2">
    <property type="entry name" value="ENDOLYTIC MUREIN TRANSGLYCOSYLASE"/>
    <property type="match status" value="1"/>
</dbReference>
<evidence type="ECO:0000313" key="8">
    <source>
        <dbReference type="EMBL" id="RMB08582.1"/>
    </source>
</evidence>
<comment type="caution">
    <text evidence="8">The sequence shown here is derived from an EMBL/GenBank/DDBJ whole genome shotgun (WGS) entry which is preliminary data.</text>
</comment>
<keyword evidence="9" id="KW-1185">Reference proteome</keyword>
<keyword evidence="2 7" id="KW-0812">Transmembrane</keyword>
<dbReference type="NCBIfam" id="TIGR00247">
    <property type="entry name" value="endolytic transglycosylase MltG"/>
    <property type="match status" value="1"/>
</dbReference>
<dbReference type="Proteomes" id="UP000271227">
    <property type="component" value="Unassembled WGS sequence"/>
</dbReference>
<dbReference type="InterPro" id="IPR003770">
    <property type="entry name" value="MLTG-like"/>
</dbReference>
<evidence type="ECO:0000313" key="9">
    <source>
        <dbReference type="Proteomes" id="UP000271227"/>
    </source>
</evidence>
<comment type="catalytic activity">
    <reaction evidence="7">
        <text>a peptidoglycan chain = a peptidoglycan chain with N-acetyl-1,6-anhydromuramyl-[peptide] at the reducing end + a peptidoglycan chain with N-acetylglucosamine at the non-reducing end.</text>
        <dbReference type="EC" id="4.2.2.29"/>
    </reaction>
</comment>
<name>A0A3M0CGT2_9PROT</name>
<keyword evidence="5 7" id="KW-0456">Lyase</keyword>
<keyword evidence="1 7" id="KW-1003">Cell membrane</keyword>
<dbReference type="InParanoid" id="A0A3M0CGT2"/>
<comment type="function">
    <text evidence="7">Functions as a peptidoglycan terminase that cleaves nascent peptidoglycan strands endolytically to terminate their elongation.</text>
</comment>
<gene>
    <name evidence="7" type="primary">mltG</name>
    <name evidence="8" type="ORF">BXY39_1217</name>
</gene>
<accession>A0A3M0CGT2</accession>
<dbReference type="GO" id="GO:0009252">
    <property type="term" value="P:peptidoglycan biosynthetic process"/>
    <property type="evidence" value="ECO:0007669"/>
    <property type="project" value="UniProtKB-UniRule"/>
</dbReference>
<dbReference type="FunFam" id="3.30.160.60:FF:000242">
    <property type="entry name" value="Endolytic murein transglycosylase"/>
    <property type="match status" value="1"/>
</dbReference>
<dbReference type="CDD" id="cd08010">
    <property type="entry name" value="MltG_like"/>
    <property type="match status" value="1"/>
</dbReference>
<evidence type="ECO:0000256" key="6">
    <source>
        <dbReference type="ARBA" id="ARBA00023316"/>
    </source>
</evidence>
<dbReference type="GO" id="GO:0005886">
    <property type="term" value="C:plasma membrane"/>
    <property type="evidence" value="ECO:0007669"/>
    <property type="project" value="UniProtKB-SubCell"/>
</dbReference>
<organism evidence="8 9">
    <name type="scientific">Eilatimonas milleporae</name>
    <dbReference type="NCBI Taxonomy" id="911205"/>
    <lineage>
        <taxon>Bacteria</taxon>
        <taxon>Pseudomonadati</taxon>
        <taxon>Pseudomonadota</taxon>
        <taxon>Alphaproteobacteria</taxon>
        <taxon>Kordiimonadales</taxon>
        <taxon>Kordiimonadaceae</taxon>
        <taxon>Eilatimonas</taxon>
    </lineage>
</organism>
<dbReference type="OrthoDB" id="9814591at2"/>
<dbReference type="EMBL" id="REFR01000010">
    <property type="protein sequence ID" value="RMB08582.1"/>
    <property type="molecule type" value="Genomic_DNA"/>
</dbReference>
<proteinExistence type="inferred from homology"/>